<reference evidence="3" key="1">
    <citation type="submission" date="2013-08" db="EMBL/GenBank/DDBJ databases">
        <title>Comparison of modified E. coli strains.</title>
        <authorList>
            <person name="Juergensen J."/>
            <person name="Bonge A."/>
            <person name="Streit W.R."/>
        </authorList>
    </citation>
    <scope>NUCLEOTIDE SEQUENCE</scope>
</reference>
<dbReference type="Gene3D" id="3.40.50.450">
    <property type="match status" value="1"/>
</dbReference>
<dbReference type="AlphaFoldDB" id="A0A0H3U8M6"/>
<dbReference type="PANTHER" id="PTHR31223">
    <property type="entry name" value="LOG FAMILY PROTEIN YJL055W"/>
    <property type="match status" value="1"/>
</dbReference>
<dbReference type="PANTHER" id="PTHR31223:SF70">
    <property type="entry name" value="LOG FAMILY PROTEIN YJL055W"/>
    <property type="match status" value="1"/>
</dbReference>
<dbReference type="NCBIfam" id="TIGR00730">
    <property type="entry name" value="Rossman fold protein, TIGR00730 family"/>
    <property type="match status" value="1"/>
</dbReference>
<dbReference type="GO" id="GO:0016799">
    <property type="term" value="F:hydrolase activity, hydrolyzing N-glycosyl compounds"/>
    <property type="evidence" value="ECO:0007669"/>
    <property type="project" value="TreeGrafter"/>
</dbReference>
<keyword evidence="2" id="KW-0203">Cytokinin biosynthesis</keyword>
<evidence type="ECO:0000256" key="2">
    <source>
        <dbReference type="RuleBase" id="RU363015"/>
    </source>
</evidence>
<proteinExistence type="inferred from homology"/>
<dbReference type="GO" id="GO:0005829">
    <property type="term" value="C:cytosol"/>
    <property type="evidence" value="ECO:0007669"/>
    <property type="project" value="TreeGrafter"/>
</dbReference>
<keyword evidence="2" id="KW-0378">Hydrolase</keyword>
<sequence length="196" mass="21907">MMHEIKSICVYCASSAQIDQCYFDEARRLGQILAEQGIRLINGAGRFGLMRATTDGCLERGGQAVGVIPTFMIQEGWVHPGMTEIVETTDMHIRQQKMADMSDAAIILPGGCGTLAELTELIIWKQLGLYLKPIIILNVEGYYDPFLQMMKQAADKNFLRTMHTGIWRVARTAQEAVDLALSTPLWDEEVRKLASI</sequence>
<dbReference type="EC" id="3.2.2.n1" evidence="2"/>
<dbReference type="GO" id="GO:0009691">
    <property type="term" value="P:cytokinin biosynthetic process"/>
    <property type="evidence" value="ECO:0007669"/>
    <property type="project" value="UniProtKB-UniRule"/>
</dbReference>
<dbReference type="Pfam" id="PF03641">
    <property type="entry name" value="Lysine_decarbox"/>
    <property type="match status" value="1"/>
</dbReference>
<evidence type="ECO:0000313" key="3">
    <source>
        <dbReference type="EMBL" id="AIF26875.1"/>
    </source>
</evidence>
<evidence type="ECO:0000256" key="1">
    <source>
        <dbReference type="ARBA" id="ARBA00006763"/>
    </source>
</evidence>
<dbReference type="EMBL" id="KF540249">
    <property type="protein sequence ID" value="AIF26875.1"/>
    <property type="molecule type" value="Genomic_DNA"/>
</dbReference>
<protein>
    <recommendedName>
        <fullName evidence="2">Cytokinin riboside 5'-monophosphate phosphoribohydrolase</fullName>
        <ecNumber evidence="2">3.2.2.n1</ecNumber>
    </recommendedName>
</protein>
<name>A0A0H3U8M6_9BACT</name>
<dbReference type="SUPFAM" id="SSF102405">
    <property type="entry name" value="MCP/YpsA-like"/>
    <property type="match status" value="1"/>
</dbReference>
<comment type="similarity">
    <text evidence="1 2">Belongs to the LOG family.</text>
</comment>
<dbReference type="InterPro" id="IPR005269">
    <property type="entry name" value="LOG"/>
</dbReference>
<dbReference type="InterPro" id="IPR031100">
    <property type="entry name" value="LOG_fam"/>
</dbReference>
<organism evidence="3">
    <name type="scientific">uncultured bacterium fosmid pJB135F11</name>
    <dbReference type="NCBI Taxonomy" id="1478051"/>
    <lineage>
        <taxon>Bacteria</taxon>
        <taxon>environmental samples</taxon>
    </lineage>
</organism>
<accession>A0A0H3U8M6</accession>